<sequence length="87" mass="9741">MTDSEKEYLKAIGKRISKLRRANGFSQLDVCAIIEMEKPNLSSIENGRQNFTALTLKKIAEAINVDVKDFFIDEKNEADNQSCSGSI</sequence>
<keyword evidence="1" id="KW-0238">DNA-binding</keyword>
<dbReference type="Gene3D" id="1.10.260.40">
    <property type="entry name" value="lambda repressor-like DNA-binding domains"/>
    <property type="match status" value="1"/>
</dbReference>
<evidence type="ECO:0000259" key="2">
    <source>
        <dbReference type="PROSITE" id="PS50943"/>
    </source>
</evidence>
<name>A0ABW3JRU9_9FLAO</name>
<organism evidence="3 4">
    <name type="scientific">Tenacibaculum geojense</name>
    <dbReference type="NCBI Taxonomy" id="915352"/>
    <lineage>
        <taxon>Bacteria</taxon>
        <taxon>Pseudomonadati</taxon>
        <taxon>Bacteroidota</taxon>
        <taxon>Flavobacteriia</taxon>
        <taxon>Flavobacteriales</taxon>
        <taxon>Flavobacteriaceae</taxon>
        <taxon>Tenacibaculum</taxon>
    </lineage>
</organism>
<evidence type="ECO:0000256" key="1">
    <source>
        <dbReference type="ARBA" id="ARBA00023125"/>
    </source>
</evidence>
<dbReference type="SUPFAM" id="SSF47413">
    <property type="entry name" value="lambda repressor-like DNA-binding domains"/>
    <property type="match status" value="1"/>
</dbReference>
<dbReference type="PANTHER" id="PTHR46797:SF1">
    <property type="entry name" value="METHYLPHOSPHONATE SYNTHASE"/>
    <property type="match status" value="1"/>
</dbReference>
<evidence type="ECO:0000313" key="3">
    <source>
        <dbReference type="EMBL" id="MFD0993177.1"/>
    </source>
</evidence>
<dbReference type="Pfam" id="PF01381">
    <property type="entry name" value="HTH_3"/>
    <property type="match status" value="1"/>
</dbReference>
<proteinExistence type="predicted"/>
<dbReference type="Proteomes" id="UP001597062">
    <property type="component" value="Unassembled WGS sequence"/>
</dbReference>
<dbReference type="EMBL" id="JBHTJR010000045">
    <property type="protein sequence ID" value="MFD0993177.1"/>
    <property type="molecule type" value="Genomic_DNA"/>
</dbReference>
<gene>
    <name evidence="3" type="ORF">ACFQ1U_08170</name>
</gene>
<keyword evidence="4" id="KW-1185">Reference proteome</keyword>
<reference evidence="4" key="1">
    <citation type="journal article" date="2019" name="Int. J. Syst. Evol. Microbiol.">
        <title>The Global Catalogue of Microorganisms (GCM) 10K type strain sequencing project: providing services to taxonomists for standard genome sequencing and annotation.</title>
        <authorList>
            <consortium name="The Broad Institute Genomics Platform"/>
            <consortium name="The Broad Institute Genome Sequencing Center for Infectious Disease"/>
            <person name="Wu L."/>
            <person name="Ma J."/>
        </authorList>
    </citation>
    <scope>NUCLEOTIDE SEQUENCE [LARGE SCALE GENOMIC DNA]</scope>
    <source>
        <strain evidence="4">CCUG 60527</strain>
    </source>
</reference>
<feature type="domain" description="HTH cro/C1-type" evidence="2">
    <location>
        <begin position="16"/>
        <end position="70"/>
    </location>
</feature>
<accession>A0ABW3JRU9</accession>
<dbReference type="PROSITE" id="PS50943">
    <property type="entry name" value="HTH_CROC1"/>
    <property type="match status" value="1"/>
</dbReference>
<dbReference type="InterPro" id="IPR010982">
    <property type="entry name" value="Lambda_DNA-bd_dom_sf"/>
</dbReference>
<evidence type="ECO:0000313" key="4">
    <source>
        <dbReference type="Proteomes" id="UP001597062"/>
    </source>
</evidence>
<dbReference type="SMART" id="SM00530">
    <property type="entry name" value="HTH_XRE"/>
    <property type="match status" value="1"/>
</dbReference>
<dbReference type="CDD" id="cd00093">
    <property type="entry name" value="HTH_XRE"/>
    <property type="match status" value="1"/>
</dbReference>
<comment type="caution">
    <text evidence="3">The sequence shown here is derived from an EMBL/GenBank/DDBJ whole genome shotgun (WGS) entry which is preliminary data.</text>
</comment>
<dbReference type="PANTHER" id="PTHR46797">
    <property type="entry name" value="HTH-TYPE TRANSCRIPTIONAL REGULATOR"/>
    <property type="match status" value="1"/>
</dbReference>
<dbReference type="RefSeq" id="WP_386107167.1">
    <property type="nucleotide sequence ID" value="NZ_JBHTJR010000045.1"/>
</dbReference>
<dbReference type="InterPro" id="IPR001387">
    <property type="entry name" value="Cro/C1-type_HTH"/>
</dbReference>
<protein>
    <submittedName>
        <fullName evidence="3">Helix-turn-helix domain-containing protein</fullName>
    </submittedName>
</protein>
<dbReference type="InterPro" id="IPR050807">
    <property type="entry name" value="TransReg_Diox_bact_type"/>
</dbReference>